<proteinExistence type="predicted"/>
<dbReference type="Proteomes" id="UP000746503">
    <property type="component" value="Unassembled WGS sequence"/>
</dbReference>
<dbReference type="NCBIfam" id="TIGR01863">
    <property type="entry name" value="cas_Csd1"/>
    <property type="match status" value="1"/>
</dbReference>
<evidence type="ECO:0000256" key="1">
    <source>
        <dbReference type="SAM" id="MobiDB-lite"/>
    </source>
</evidence>
<reference evidence="2 3" key="1">
    <citation type="submission" date="2020-03" db="EMBL/GenBank/DDBJ databases">
        <title>Draft genome of Streptomyces sp. ventii, isolated from the Axial Seamount in the Pacific Ocean, and resequencing of the two type strains Streptomyces lonarensis strain NCL 716 and Streptomyces bohaiensis strain 11A07.</title>
        <authorList>
            <person name="Loughran R.M."/>
            <person name="Pfannmuller K.M."/>
            <person name="Wasson B.J."/>
            <person name="Deadmond M.C."/>
            <person name="Paddock B.E."/>
            <person name="Koyack M.J."/>
            <person name="Gallegos D.A."/>
            <person name="Mitchell E.A."/>
            <person name="Ushijima B."/>
            <person name="Saw J.H."/>
            <person name="Mcphail K.L."/>
            <person name="Videau P."/>
        </authorList>
    </citation>
    <scope>NUCLEOTIDE SEQUENCE [LARGE SCALE GENOMIC DNA]</scope>
    <source>
        <strain evidence="3">5675061</strain>
    </source>
</reference>
<organism evidence="2 3">
    <name type="scientific">Streptomyces spiramenti</name>
    <dbReference type="NCBI Taxonomy" id="2720606"/>
    <lineage>
        <taxon>Bacteria</taxon>
        <taxon>Bacillati</taxon>
        <taxon>Actinomycetota</taxon>
        <taxon>Actinomycetes</taxon>
        <taxon>Kitasatosporales</taxon>
        <taxon>Streptomycetaceae</taxon>
        <taxon>Streptomyces</taxon>
    </lineage>
</organism>
<gene>
    <name evidence="2" type="primary">cas8c</name>
    <name evidence="2" type="ORF">HCJ92_00485</name>
</gene>
<accession>A0ABX1AFZ1</accession>
<protein>
    <submittedName>
        <fullName evidence="2">Type I-C CRISPR-associated protein Cas8c/Csd1</fullName>
    </submittedName>
</protein>
<dbReference type="EMBL" id="JAAVJB010000002">
    <property type="protein sequence ID" value="NJP64804.1"/>
    <property type="molecule type" value="Genomic_DNA"/>
</dbReference>
<dbReference type="RefSeq" id="WP_167931329.1">
    <property type="nucleotide sequence ID" value="NZ_JAAVJB010000002.1"/>
</dbReference>
<dbReference type="InterPro" id="IPR010144">
    <property type="entry name" value="CRISPR-assoc_prot_Csd1-typ"/>
</dbReference>
<comment type="caution">
    <text evidence="2">The sequence shown here is derived from an EMBL/GenBank/DDBJ whole genome shotgun (WGS) entry which is preliminary data.</text>
</comment>
<name>A0ABX1AFZ1_9ACTN</name>
<feature type="region of interest" description="Disordered" evidence="1">
    <location>
        <begin position="578"/>
        <end position="604"/>
    </location>
</feature>
<evidence type="ECO:0000313" key="2">
    <source>
        <dbReference type="EMBL" id="NJP64804.1"/>
    </source>
</evidence>
<sequence>MLLQKLNEFASRSASELPAEYYRAKTIHWVLRIAEDGLSAVVQGEGPLPPGQALVEQVPHVQRSGTRVPPYLLVDSAEFVLQVPKAASEKAFSEAGRRHQAWRELALAWANQRHDEPAAVALRTYLTDPSVSRAVAPEKATAKDVVAVRVGPQWLHTLPSVQAHWAKEVRLRKSDRTERAGLCLVCGTRAPLLSTIPEPIKKGAVPTAGGSNEGQLISINAAAQGRQGTTQLVNTPICHTCGGRAMASLNHLLGSDRHSRRFRDHGALVWWTRHGLNDNTFEALLNDDVDEGRITDLLNSLQKNPGPLAVEDLDSDAFYGLTLGLNNARIVVRDWIDVAIPTLNATLGAWYQQHGVHDGWTGRTHWMPIWRLALACGRFNGDRYVKDSAPRGLDHAFLHAALRGIPLPARILPLVLQRIQADCHVDHPRAALLRLILNRPFNRDGTPVTTTGKPDQSCDEKLDENSTDPVYTAGRMFYVLEEVQRLALHNLNTSLRDKHFRTAMIAPRTTFTQLTAGSLAHFKRLSRDNPGAGVALMNRLTELQSRLVRPLPQHLTPLEQARFVLGYFHQRQSAIEAAAAAKQKKNDKRDGQAPNGDTPLTTDP</sequence>
<feature type="region of interest" description="Disordered" evidence="1">
    <location>
        <begin position="444"/>
        <end position="465"/>
    </location>
</feature>
<dbReference type="Pfam" id="PF09709">
    <property type="entry name" value="Cas_Csd1"/>
    <property type="match status" value="1"/>
</dbReference>
<keyword evidence="3" id="KW-1185">Reference proteome</keyword>
<evidence type="ECO:0000313" key="3">
    <source>
        <dbReference type="Proteomes" id="UP000746503"/>
    </source>
</evidence>